<evidence type="ECO:0000313" key="1">
    <source>
        <dbReference type="EMBL" id="KXK27447.1"/>
    </source>
</evidence>
<gene>
    <name evidence="1" type="ORF">TR69_WS6001000324</name>
</gene>
<dbReference type="STRING" id="1617426.TR69_WS6001000324"/>
<name>A0A136M0P4_9BACT</name>
<dbReference type="Proteomes" id="UP000070457">
    <property type="component" value="Unassembled WGS sequence"/>
</dbReference>
<reference evidence="1 2" key="1">
    <citation type="submission" date="2015-02" db="EMBL/GenBank/DDBJ databases">
        <title>Improved understanding of the partial-nitritation anammox process through 23 genomes representing the majority of the microbial community.</title>
        <authorList>
            <person name="Speth D.R."/>
            <person name="In T Zandt M."/>
            <person name="Guerrero Cruz S."/>
            <person name="Jetten M.S."/>
            <person name="Dutilh B.E."/>
        </authorList>
    </citation>
    <scope>NUCLEOTIDE SEQUENCE [LARGE SCALE GENOMIC DNA]</scope>
    <source>
        <strain evidence="1">OLB20</strain>
    </source>
</reference>
<organism evidence="1 2">
    <name type="scientific">candidate division WS6 bacterium OLB20</name>
    <dbReference type="NCBI Taxonomy" id="1617426"/>
    <lineage>
        <taxon>Bacteria</taxon>
        <taxon>Candidatus Dojkabacteria</taxon>
    </lineage>
</organism>
<evidence type="ECO:0000313" key="2">
    <source>
        <dbReference type="Proteomes" id="UP000070457"/>
    </source>
</evidence>
<accession>A0A136M0P4</accession>
<comment type="caution">
    <text evidence="1">The sequence shown here is derived from an EMBL/GenBank/DDBJ whole genome shotgun (WGS) entry which is preliminary data.</text>
</comment>
<sequence>MFIKTKNSLAGACYTTSTKPASGEAALCLVVEKSGYIHALIISDRAFAVKGWYTGTYWRIILFA</sequence>
<proteinExistence type="predicted"/>
<protein>
    <submittedName>
        <fullName evidence="1">Uncharacterized protein</fullName>
    </submittedName>
</protein>
<dbReference type="AlphaFoldDB" id="A0A136M0P4"/>
<dbReference type="EMBL" id="JYNZ01000002">
    <property type="protein sequence ID" value="KXK27447.1"/>
    <property type="molecule type" value="Genomic_DNA"/>
</dbReference>